<dbReference type="GO" id="GO:0005975">
    <property type="term" value="P:carbohydrate metabolic process"/>
    <property type="evidence" value="ECO:0007669"/>
    <property type="project" value="InterPro"/>
</dbReference>
<dbReference type="Gene3D" id="2.115.10.20">
    <property type="entry name" value="Glycosyl hydrolase domain, family 43"/>
    <property type="match status" value="1"/>
</dbReference>
<feature type="site" description="Important for catalytic activity, responsible for pKa modulation of the active site Glu and correct orientation of both the proton donor and substrate" evidence="6">
    <location>
        <position position="157"/>
    </location>
</feature>
<dbReference type="Pfam" id="PF04616">
    <property type="entry name" value="Glyco_hydro_43"/>
    <property type="match status" value="1"/>
</dbReference>
<dbReference type="SMART" id="SM00458">
    <property type="entry name" value="RICIN"/>
    <property type="match status" value="2"/>
</dbReference>
<feature type="signal peptide" evidence="7">
    <location>
        <begin position="1"/>
        <end position="33"/>
    </location>
</feature>
<dbReference type="InterPro" id="IPR023296">
    <property type="entry name" value="Glyco_hydro_beta-prop_sf"/>
</dbReference>
<proteinExistence type="inferred from homology"/>
<dbReference type="Gene3D" id="2.80.10.50">
    <property type="match status" value="5"/>
</dbReference>
<keyword evidence="3 9" id="KW-0378">Hydrolase</keyword>
<evidence type="ECO:0000313" key="10">
    <source>
        <dbReference type="Proteomes" id="UP000282311"/>
    </source>
</evidence>
<dbReference type="PANTHER" id="PTHR43817">
    <property type="entry name" value="GLYCOSYL HYDROLASE"/>
    <property type="match status" value="1"/>
</dbReference>
<evidence type="ECO:0000256" key="4">
    <source>
        <dbReference type="ARBA" id="ARBA00023295"/>
    </source>
</evidence>
<dbReference type="Pfam" id="PF14200">
    <property type="entry name" value="RicinB_lectin_2"/>
    <property type="match status" value="3"/>
</dbReference>
<dbReference type="PROSITE" id="PS50231">
    <property type="entry name" value="RICIN_B_LECTIN"/>
    <property type="match status" value="2"/>
</dbReference>
<feature type="chain" id="PRO_5017487479" evidence="7">
    <location>
        <begin position="34"/>
        <end position="621"/>
    </location>
</feature>
<evidence type="ECO:0000256" key="6">
    <source>
        <dbReference type="PIRSR" id="PIRSR606710-2"/>
    </source>
</evidence>
<dbReference type="RefSeq" id="WP_120747798.1">
    <property type="nucleotide sequence ID" value="NZ_RBAH01000008.1"/>
</dbReference>
<dbReference type="SUPFAM" id="SSF75005">
    <property type="entry name" value="Arabinanase/levansucrase/invertase"/>
    <property type="match status" value="1"/>
</dbReference>
<feature type="active site" description="Proton donor" evidence="5">
    <location>
        <position position="211"/>
    </location>
</feature>
<dbReference type="GO" id="GO:0004553">
    <property type="term" value="F:hydrolase activity, hydrolyzing O-glycosyl compounds"/>
    <property type="evidence" value="ECO:0007669"/>
    <property type="project" value="InterPro"/>
</dbReference>
<evidence type="ECO:0000256" key="7">
    <source>
        <dbReference type="SAM" id="SignalP"/>
    </source>
</evidence>
<reference evidence="9 10" key="1">
    <citation type="journal article" date="2007" name="Int. J. Syst. Evol. Microbiol.">
        <title>Paenibacillus ginsengarvi sp. nov., isolated from soil from ginseng cultivation.</title>
        <authorList>
            <person name="Yoon M.H."/>
            <person name="Ten L.N."/>
            <person name="Im W.T."/>
        </authorList>
    </citation>
    <scope>NUCLEOTIDE SEQUENCE [LARGE SCALE GENOMIC DNA]</scope>
    <source>
        <strain evidence="9 10">KCTC 13059</strain>
    </source>
</reference>
<comment type="similarity">
    <text evidence="1">Belongs to the glycosyl hydrolase 43 family.</text>
</comment>
<evidence type="ECO:0000259" key="8">
    <source>
        <dbReference type="SMART" id="SM00458"/>
    </source>
</evidence>
<dbReference type="OrthoDB" id="177947at2"/>
<evidence type="ECO:0000256" key="5">
    <source>
        <dbReference type="PIRSR" id="PIRSR606710-1"/>
    </source>
</evidence>
<dbReference type="InterPro" id="IPR006710">
    <property type="entry name" value="Glyco_hydro_43"/>
</dbReference>
<dbReference type="AlphaFoldDB" id="A0A3B0CGT5"/>
<keyword evidence="10" id="KW-1185">Reference proteome</keyword>
<feature type="active site" description="Proton acceptor" evidence="5">
    <location>
        <position position="47"/>
    </location>
</feature>
<feature type="domain" description="Ricin B lectin" evidence="8">
    <location>
        <begin position="344"/>
        <end position="481"/>
    </location>
</feature>
<keyword evidence="2 7" id="KW-0732">Signal</keyword>
<dbReference type="PANTHER" id="PTHR43817:SF1">
    <property type="entry name" value="HYDROLASE, FAMILY 43, PUTATIVE (AFU_ORTHOLOGUE AFUA_3G01660)-RELATED"/>
    <property type="match status" value="1"/>
</dbReference>
<accession>A0A3B0CGT5</accession>
<evidence type="ECO:0000256" key="2">
    <source>
        <dbReference type="ARBA" id="ARBA00022729"/>
    </source>
</evidence>
<sequence>MLMKMKLTLQLKMAFMFVLLFGSFGFVTSPAQAADTFTNPIKTGAADPFVTWHDGWYYMLYTQVDRIDIWKSQDLTQIASGTSTRAFTPPASGWGSKNIWAPELHRINGKWYLYYTADDGTDANHRMFVLENSASDPTSGTWVSKGQVNTPNSFAIDGTVFENKGTLYFVWANRVGVMSLWISAMSDPWTLTGTPVKISSPTYSWEPNVNEGPAVLQRNGRIFMTYSGNGCGSDDYLLGLLTADENANLLLADSWVKSTSPVFSKANGVYGPGHNSFTRSPDGTEDWIVYHGNSVSGAGCTGARSARIQKVTWREDGTPFFGKPVGASVSLVKPSTGNPSDTDDVLFKIINLHSGKAVSVPGINPNPGGQVGQWTYEGNPDQQWTLEPSGDGYYKIRAYHSNMVLEVEGASLVGDADVIQNFDTNATHQQWKLLSQGNGYYSVQNRNSGQMLDLSGGNLSNGARFAQWPDNGLSPQRFRFEPIGDITMIGVESGKAVNVVGGSTANGANIALMDDNGCSCQKWRFESLGNGYFKVINRNSGQVIDIAGMSNTNGANIQQWPYLNNAGQHWRLLFMPDGTVSLRPQLNGLRVMEASGTANNANIRLYDALNTPNQLWWLMPH</sequence>
<evidence type="ECO:0000256" key="1">
    <source>
        <dbReference type="ARBA" id="ARBA00009865"/>
    </source>
</evidence>
<dbReference type="CDD" id="cd00161">
    <property type="entry name" value="beta-trefoil_Ricin-like"/>
    <property type="match status" value="2"/>
</dbReference>
<name>A0A3B0CGT5_9BACL</name>
<comment type="caution">
    <text evidence="9">The sequence shown here is derived from an EMBL/GenBank/DDBJ whole genome shotgun (WGS) entry which is preliminary data.</text>
</comment>
<dbReference type="InterPro" id="IPR000772">
    <property type="entry name" value="Ricin_B_lectin"/>
</dbReference>
<protein>
    <submittedName>
        <fullName evidence="9">Glycosyl hydrolase</fullName>
    </submittedName>
</protein>
<gene>
    <name evidence="9" type="ORF">D7M11_13790</name>
</gene>
<evidence type="ECO:0000313" key="9">
    <source>
        <dbReference type="EMBL" id="RKN84542.1"/>
    </source>
</evidence>
<dbReference type="Proteomes" id="UP000282311">
    <property type="component" value="Unassembled WGS sequence"/>
</dbReference>
<dbReference type="InterPro" id="IPR035992">
    <property type="entry name" value="Ricin_B-like_lectins"/>
</dbReference>
<organism evidence="9 10">
    <name type="scientific">Paenibacillus ginsengarvi</name>
    <dbReference type="NCBI Taxonomy" id="400777"/>
    <lineage>
        <taxon>Bacteria</taxon>
        <taxon>Bacillati</taxon>
        <taxon>Bacillota</taxon>
        <taxon>Bacilli</taxon>
        <taxon>Bacillales</taxon>
        <taxon>Paenibacillaceae</taxon>
        <taxon>Paenibacillus</taxon>
    </lineage>
</organism>
<dbReference type="EMBL" id="RBAH01000008">
    <property type="protein sequence ID" value="RKN84542.1"/>
    <property type="molecule type" value="Genomic_DNA"/>
</dbReference>
<keyword evidence="4" id="KW-0326">Glycosidase</keyword>
<feature type="domain" description="Ricin B lectin" evidence="8">
    <location>
        <begin position="484"/>
        <end position="619"/>
    </location>
</feature>
<dbReference type="CDD" id="cd18820">
    <property type="entry name" value="GH43_LbAraf43-like"/>
    <property type="match status" value="1"/>
</dbReference>
<dbReference type="SUPFAM" id="SSF50370">
    <property type="entry name" value="Ricin B-like lectins"/>
    <property type="match status" value="2"/>
</dbReference>
<evidence type="ECO:0000256" key="3">
    <source>
        <dbReference type="ARBA" id="ARBA00022801"/>
    </source>
</evidence>